<dbReference type="Pfam" id="PF03707">
    <property type="entry name" value="MHYT"/>
    <property type="match status" value="2"/>
</dbReference>
<keyword evidence="1" id="KW-1133">Transmembrane helix</keyword>
<keyword evidence="1" id="KW-0812">Transmembrane</keyword>
<dbReference type="KEGG" id="panc:E2636_16240"/>
<comment type="caution">
    <text evidence="1">Lacks conserved residue(s) required for the propagation of feature annotation.</text>
</comment>
<dbReference type="PANTHER" id="PTHR35152">
    <property type="entry name" value="DOMAIN SIGNALLING PROTEIN, PUTATIVE (AFU_ORTHOLOGUE AFUA_5G11310)-RELATED"/>
    <property type="match status" value="1"/>
</dbReference>
<dbReference type="OrthoDB" id="9759607at2"/>
<feature type="transmembrane region" description="Helical" evidence="1">
    <location>
        <begin position="105"/>
        <end position="124"/>
    </location>
</feature>
<sequence>MFHVSRRKRGLWLIVGSLTMGGGIWALHFIGMLAYMPATINYNIMTLSISFAISVFSSFITLLIVSQDKISENNFIFGCFIMAGSLVGMHYSGLKSIHMNADISYNPLILLLSVLFAFIPSVIFL</sequence>
<gene>
    <name evidence="3" type="ORF">E2636_16240</name>
</gene>
<evidence type="ECO:0000256" key="1">
    <source>
        <dbReference type="PROSITE-ProRule" id="PRU00244"/>
    </source>
</evidence>
<dbReference type="AlphaFoldDB" id="A0A4P7A375"/>
<dbReference type="InterPro" id="IPR005330">
    <property type="entry name" value="MHYT_dom"/>
</dbReference>
<proteinExistence type="predicted"/>
<reference evidence="3 4" key="1">
    <citation type="submission" date="2019-03" db="EMBL/GenBank/DDBJ databases">
        <title>Complete genome sequence of Paenisporosarcina antarctica CGMCC 1.6503T.</title>
        <authorList>
            <person name="Rong J.-C."/>
            <person name="Chi N.-Y."/>
            <person name="Zhang Q.-F."/>
        </authorList>
    </citation>
    <scope>NUCLEOTIDE SEQUENCE [LARGE SCALE GENOMIC DNA]</scope>
    <source>
        <strain evidence="3 4">CGMCC 1.6503</strain>
    </source>
</reference>
<dbReference type="RefSeq" id="WP_134211843.1">
    <property type="nucleotide sequence ID" value="NZ_CP038015.1"/>
</dbReference>
<feature type="transmembrane region" description="Helical" evidence="1">
    <location>
        <begin position="42"/>
        <end position="63"/>
    </location>
</feature>
<keyword evidence="4" id="KW-1185">Reference proteome</keyword>
<feature type="domain" description="MHYT" evidence="2">
    <location>
        <begin position="1"/>
        <end position="125"/>
    </location>
</feature>
<dbReference type="PROSITE" id="PS50924">
    <property type="entry name" value="MHYT"/>
    <property type="match status" value="1"/>
</dbReference>
<evidence type="ECO:0000259" key="2">
    <source>
        <dbReference type="PROSITE" id="PS50924"/>
    </source>
</evidence>
<feature type="transmembrane region" description="Helical" evidence="1">
    <location>
        <begin position="12"/>
        <end position="36"/>
    </location>
</feature>
<name>A0A4P7A375_9BACL</name>
<organism evidence="3 4">
    <name type="scientific">Paenisporosarcina antarctica</name>
    <dbReference type="NCBI Taxonomy" id="417367"/>
    <lineage>
        <taxon>Bacteria</taxon>
        <taxon>Bacillati</taxon>
        <taxon>Bacillota</taxon>
        <taxon>Bacilli</taxon>
        <taxon>Bacillales</taxon>
        <taxon>Caryophanaceae</taxon>
        <taxon>Paenisporosarcina</taxon>
    </lineage>
</organism>
<dbReference type="Proteomes" id="UP000294292">
    <property type="component" value="Chromosome"/>
</dbReference>
<evidence type="ECO:0000313" key="4">
    <source>
        <dbReference type="Proteomes" id="UP000294292"/>
    </source>
</evidence>
<dbReference type="GO" id="GO:0016020">
    <property type="term" value="C:membrane"/>
    <property type="evidence" value="ECO:0007669"/>
    <property type="project" value="UniProtKB-UniRule"/>
</dbReference>
<dbReference type="EMBL" id="CP038015">
    <property type="protein sequence ID" value="QBP43134.1"/>
    <property type="molecule type" value="Genomic_DNA"/>
</dbReference>
<evidence type="ECO:0000313" key="3">
    <source>
        <dbReference type="EMBL" id="QBP43134.1"/>
    </source>
</evidence>
<protein>
    <recommendedName>
        <fullName evidence="2">MHYT domain-containing protein</fullName>
    </recommendedName>
</protein>
<dbReference type="PANTHER" id="PTHR35152:SF1">
    <property type="entry name" value="DOMAIN SIGNALLING PROTEIN, PUTATIVE (AFU_ORTHOLOGUE AFUA_5G11310)-RELATED"/>
    <property type="match status" value="1"/>
</dbReference>
<feature type="transmembrane region" description="Helical" evidence="1">
    <location>
        <begin position="75"/>
        <end position="93"/>
    </location>
</feature>
<accession>A0A4P7A375</accession>
<keyword evidence="1" id="KW-0472">Membrane</keyword>